<dbReference type="AlphaFoldDB" id="B1Y1F4"/>
<dbReference type="OrthoDB" id="9809746at2"/>
<dbReference type="PROSITE" id="PS51007">
    <property type="entry name" value="CYTC"/>
    <property type="match status" value="1"/>
</dbReference>
<sequence length="299" mass="30853">MFIAVTPFAAAVQAQPAPTYAELQPILQSRCVMCHTGASAPRGLQLDSLAGLLKGSSSGPVAKAGDAAGSELIRRLKGQSQPRMPMTGPPWLSDAEVALFERWIAGGMPPGGAASAGASAPAPSPAAAPRPKAGEAPTWAHVAPIFATRCAKCHSPQGLMGPAPEGYLLNSYEGALSAGDRVRIVPGQPLASEVVRRIRGHARPRMPFDGPPYLGDADITLISDWIAAGARNGSGQPAPVPAGARIRLRGVLSADGTLDGLVIPSGGRRDKMPYPGDGVELRGVVLPDGQIAAERVRRR</sequence>
<feature type="region of interest" description="Disordered" evidence="5">
    <location>
        <begin position="111"/>
        <end position="135"/>
    </location>
</feature>
<evidence type="ECO:0000313" key="8">
    <source>
        <dbReference type="Proteomes" id="UP000001693"/>
    </source>
</evidence>
<accession>B1Y1F4</accession>
<gene>
    <name evidence="7" type="ordered locus">Lcho_1986</name>
</gene>
<dbReference type="RefSeq" id="WP_012347013.1">
    <property type="nucleotide sequence ID" value="NC_010524.1"/>
</dbReference>
<dbReference type="GO" id="GO:0009055">
    <property type="term" value="F:electron transfer activity"/>
    <property type="evidence" value="ECO:0007669"/>
    <property type="project" value="InterPro"/>
</dbReference>
<keyword evidence="8" id="KW-1185">Reference proteome</keyword>
<evidence type="ECO:0000313" key="7">
    <source>
        <dbReference type="EMBL" id="ACB34253.1"/>
    </source>
</evidence>
<reference evidence="7 8" key="1">
    <citation type="submission" date="2008-03" db="EMBL/GenBank/DDBJ databases">
        <title>Complete sequence of Leptothrix cholodnii SP-6.</title>
        <authorList>
            <consortium name="US DOE Joint Genome Institute"/>
            <person name="Copeland A."/>
            <person name="Lucas S."/>
            <person name="Lapidus A."/>
            <person name="Glavina del Rio T."/>
            <person name="Dalin E."/>
            <person name="Tice H."/>
            <person name="Bruce D."/>
            <person name="Goodwin L."/>
            <person name="Pitluck S."/>
            <person name="Chertkov O."/>
            <person name="Brettin T."/>
            <person name="Detter J.C."/>
            <person name="Han C."/>
            <person name="Kuske C.R."/>
            <person name="Schmutz J."/>
            <person name="Larimer F."/>
            <person name="Land M."/>
            <person name="Hauser L."/>
            <person name="Kyrpides N."/>
            <person name="Lykidis A."/>
            <person name="Emerson D."/>
            <person name="Richardson P."/>
        </authorList>
    </citation>
    <scope>NUCLEOTIDE SEQUENCE [LARGE SCALE GENOMIC DNA]</scope>
    <source>
        <strain evidence="8">ATCC 51168 / LMG 8142 / SP-6</strain>
    </source>
</reference>
<protein>
    <recommendedName>
        <fullName evidence="6">Cytochrome c domain-containing protein</fullName>
    </recommendedName>
</protein>
<keyword evidence="3 4" id="KW-0408">Iron</keyword>
<evidence type="ECO:0000256" key="5">
    <source>
        <dbReference type="SAM" id="MobiDB-lite"/>
    </source>
</evidence>
<name>B1Y1F4_LEPCP</name>
<dbReference type="InterPro" id="IPR011429">
    <property type="entry name" value="Cyt_c_Planctomycete-type"/>
</dbReference>
<organism evidence="7 8">
    <name type="scientific">Leptothrix cholodnii (strain ATCC 51168 / LMG 8142 / SP-6)</name>
    <name type="common">Leptothrix discophora (strain SP-6)</name>
    <dbReference type="NCBI Taxonomy" id="395495"/>
    <lineage>
        <taxon>Bacteria</taxon>
        <taxon>Pseudomonadati</taxon>
        <taxon>Pseudomonadota</taxon>
        <taxon>Betaproteobacteria</taxon>
        <taxon>Burkholderiales</taxon>
        <taxon>Sphaerotilaceae</taxon>
        <taxon>Leptothrix</taxon>
    </lineage>
</organism>
<dbReference type="KEGG" id="lch:Lcho_1986"/>
<feature type="compositionally biased region" description="Low complexity" evidence="5">
    <location>
        <begin position="111"/>
        <end position="121"/>
    </location>
</feature>
<dbReference type="GO" id="GO:0046872">
    <property type="term" value="F:metal ion binding"/>
    <property type="evidence" value="ECO:0007669"/>
    <property type="project" value="UniProtKB-KW"/>
</dbReference>
<dbReference type="STRING" id="395495.Lcho_1986"/>
<keyword evidence="1 4" id="KW-0349">Heme</keyword>
<evidence type="ECO:0000259" key="6">
    <source>
        <dbReference type="PROSITE" id="PS51007"/>
    </source>
</evidence>
<dbReference type="Pfam" id="PF07635">
    <property type="entry name" value="PSCyt1"/>
    <property type="match status" value="1"/>
</dbReference>
<keyword evidence="2 4" id="KW-0479">Metal-binding</keyword>
<dbReference type="GO" id="GO:0020037">
    <property type="term" value="F:heme binding"/>
    <property type="evidence" value="ECO:0007669"/>
    <property type="project" value="InterPro"/>
</dbReference>
<feature type="domain" description="Cytochrome c" evidence="6">
    <location>
        <begin position="137"/>
        <end position="230"/>
    </location>
</feature>
<evidence type="ECO:0000256" key="3">
    <source>
        <dbReference type="ARBA" id="ARBA00023004"/>
    </source>
</evidence>
<dbReference type="eggNOG" id="COG2010">
    <property type="taxonomic scope" value="Bacteria"/>
</dbReference>
<dbReference type="InterPro" id="IPR036909">
    <property type="entry name" value="Cyt_c-like_dom_sf"/>
</dbReference>
<dbReference type="PANTHER" id="PTHR35889:SF3">
    <property type="entry name" value="F-BOX DOMAIN-CONTAINING PROTEIN"/>
    <property type="match status" value="1"/>
</dbReference>
<dbReference type="EMBL" id="CP001013">
    <property type="protein sequence ID" value="ACB34253.1"/>
    <property type="molecule type" value="Genomic_DNA"/>
</dbReference>
<dbReference type="HOGENOM" id="CLU_929989_0_0_4"/>
<evidence type="ECO:0000256" key="4">
    <source>
        <dbReference type="PROSITE-ProRule" id="PRU00433"/>
    </source>
</evidence>
<dbReference type="SUPFAM" id="SSF46626">
    <property type="entry name" value="Cytochrome c"/>
    <property type="match status" value="1"/>
</dbReference>
<evidence type="ECO:0000256" key="1">
    <source>
        <dbReference type="ARBA" id="ARBA00022617"/>
    </source>
</evidence>
<evidence type="ECO:0000256" key="2">
    <source>
        <dbReference type="ARBA" id="ARBA00022723"/>
    </source>
</evidence>
<dbReference type="InterPro" id="IPR009056">
    <property type="entry name" value="Cyt_c-like_dom"/>
</dbReference>
<proteinExistence type="predicted"/>
<dbReference type="PANTHER" id="PTHR35889">
    <property type="entry name" value="CYCLOINULO-OLIGOSACCHARIDE FRUCTANOTRANSFERASE-RELATED"/>
    <property type="match status" value="1"/>
</dbReference>
<dbReference type="Proteomes" id="UP000001693">
    <property type="component" value="Chromosome"/>
</dbReference>